<organism evidence="5 6">
    <name type="scientific">Asbolus verrucosus</name>
    <name type="common">Desert ironclad beetle</name>
    <dbReference type="NCBI Taxonomy" id="1661398"/>
    <lineage>
        <taxon>Eukaryota</taxon>
        <taxon>Metazoa</taxon>
        <taxon>Ecdysozoa</taxon>
        <taxon>Arthropoda</taxon>
        <taxon>Hexapoda</taxon>
        <taxon>Insecta</taxon>
        <taxon>Pterygota</taxon>
        <taxon>Neoptera</taxon>
        <taxon>Endopterygota</taxon>
        <taxon>Coleoptera</taxon>
        <taxon>Polyphaga</taxon>
        <taxon>Cucujiformia</taxon>
        <taxon>Tenebrionidae</taxon>
        <taxon>Pimeliinae</taxon>
        <taxon>Asbolus</taxon>
    </lineage>
</organism>
<reference evidence="5 6" key="1">
    <citation type="submission" date="2017-03" db="EMBL/GenBank/DDBJ databases">
        <title>Genome of the blue death feigning beetle - Asbolus verrucosus.</title>
        <authorList>
            <person name="Rider S.D."/>
        </authorList>
    </citation>
    <scope>NUCLEOTIDE SEQUENCE [LARGE SCALE GENOMIC DNA]</scope>
    <source>
        <strain evidence="5">Butters</strain>
        <tissue evidence="5">Head and leg muscle</tissue>
    </source>
</reference>
<accession>A0A482VY04</accession>
<dbReference type="Pfam" id="PF13306">
    <property type="entry name" value="LRR_5"/>
    <property type="match status" value="1"/>
</dbReference>
<keyword evidence="1" id="KW-0433">Leucine-rich repeat</keyword>
<feature type="signal peptide" evidence="4">
    <location>
        <begin position="1"/>
        <end position="18"/>
    </location>
</feature>
<dbReference type="SMART" id="SM00369">
    <property type="entry name" value="LRR_TYP"/>
    <property type="match status" value="5"/>
</dbReference>
<evidence type="ECO:0000256" key="2">
    <source>
        <dbReference type="ARBA" id="ARBA00022729"/>
    </source>
</evidence>
<dbReference type="Proteomes" id="UP000292052">
    <property type="component" value="Unassembled WGS sequence"/>
</dbReference>
<protein>
    <submittedName>
        <fullName evidence="5">LRR 8 domain containing protein</fullName>
    </submittedName>
</protein>
<feature type="chain" id="PRO_5019760856" evidence="4">
    <location>
        <begin position="19"/>
        <end position="244"/>
    </location>
</feature>
<dbReference type="InterPro" id="IPR032675">
    <property type="entry name" value="LRR_dom_sf"/>
</dbReference>
<gene>
    <name evidence="5" type="ORF">BDFB_002688</name>
</gene>
<evidence type="ECO:0000256" key="3">
    <source>
        <dbReference type="ARBA" id="ARBA00022737"/>
    </source>
</evidence>
<dbReference type="GO" id="GO:0031012">
    <property type="term" value="C:extracellular matrix"/>
    <property type="evidence" value="ECO:0007669"/>
    <property type="project" value="TreeGrafter"/>
</dbReference>
<keyword evidence="3" id="KW-0677">Repeat</keyword>
<evidence type="ECO:0000256" key="1">
    <source>
        <dbReference type="ARBA" id="ARBA00022614"/>
    </source>
</evidence>
<dbReference type="AlphaFoldDB" id="A0A482VY04"/>
<dbReference type="SUPFAM" id="SSF52058">
    <property type="entry name" value="L domain-like"/>
    <property type="match status" value="1"/>
</dbReference>
<evidence type="ECO:0000313" key="5">
    <source>
        <dbReference type="EMBL" id="RZC37463.1"/>
    </source>
</evidence>
<evidence type="ECO:0000256" key="4">
    <source>
        <dbReference type="SAM" id="SignalP"/>
    </source>
</evidence>
<dbReference type="PANTHER" id="PTHR24373:SF398">
    <property type="entry name" value="LEUCINE-RICH REPEAT-CONTAINING G-PROTEIN COUPLED RECEPTOR 6"/>
    <property type="match status" value="1"/>
</dbReference>
<dbReference type="InterPro" id="IPR001611">
    <property type="entry name" value="Leu-rich_rpt"/>
</dbReference>
<dbReference type="PANTHER" id="PTHR24373">
    <property type="entry name" value="SLIT RELATED LEUCINE-RICH REPEAT NEURONAL PROTEIN"/>
    <property type="match status" value="1"/>
</dbReference>
<comment type="caution">
    <text evidence="5">The sequence shown here is derived from an EMBL/GenBank/DDBJ whole genome shotgun (WGS) entry which is preliminary data.</text>
</comment>
<evidence type="ECO:0000313" key="6">
    <source>
        <dbReference type="Proteomes" id="UP000292052"/>
    </source>
</evidence>
<dbReference type="GO" id="GO:0005615">
    <property type="term" value="C:extracellular space"/>
    <property type="evidence" value="ECO:0007669"/>
    <property type="project" value="TreeGrafter"/>
</dbReference>
<dbReference type="STRING" id="1661398.A0A482VY04"/>
<dbReference type="EMBL" id="QDEB01052450">
    <property type="protein sequence ID" value="RZC37463.1"/>
    <property type="molecule type" value="Genomic_DNA"/>
</dbReference>
<dbReference type="InterPro" id="IPR050328">
    <property type="entry name" value="Dev_Immune_Receptor"/>
</dbReference>
<dbReference type="InterPro" id="IPR026906">
    <property type="entry name" value="LRR_5"/>
</dbReference>
<dbReference type="PROSITE" id="PS51450">
    <property type="entry name" value="LRR"/>
    <property type="match status" value="1"/>
</dbReference>
<proteinExistence type="predicted"/>
<dbReference type="OrthoDB" id="676979at2759"/>
<keyword evidence="2 4" id="KW-0732">Signal</keyword>
<dbReference type="Gene3D" id="3.80.10.10">
    <property type="entry name" value="Ribonuclease Inhibitor"/>
    <property type="match status" value="1"/>
</dbReference>
<dbReference type="InterPro" id="IPR003591">
    <property type="entry name" value="Leu-rich_rpt_typical-subtyp"/>
</dbReference>
<name>A0A482VY04_ASBVE</name>
<sequence length="244" mass="27853">MKLLPFIPLPLLLLGVSSQDLETKNKCSYTLGKSVFACAELTDVNKNVDQFLTPNTRMLIIKTSEKAMFTPYHHNKTNYKYVVNYNIVENNKLDIEEMAFYGMVNLRYMKINGNSYSRVKNHTFKGLDSLELLNLAGNNISEIEKDAFSGLQNLITLDIANNNVDVVKSNLFSDLINLKTLLLERNNIKIVEENGFFGLTSLNLLDLNFNSIRTPTFSKFATLKYGDKVEELSNFKIVQKEQKE</sequence>
<keyword evidence="6" id="KW-1185">Reference proteome</keyword>